<dbReference type="AlphaFoldDB" id="U2ZJR9"/>
<dbReference type="InterPro" id="IPR029039">
    <property type="entry name" value="Flavoprotein-like_sf"/>
</dbReference>
<dbReference type="STRING" id="1219065.VPR01S_10_01970"/>
<keyword evidence="1" id="KW-0285">Flavoprotein</keyword>
<evidence type="ECO:0000259" key="3">
    <source>
        <dbReference type="PROSITE" id="PS50902"/>
    </source>
</evidence>
<dbReference type="Pfam" id="PF03358">
    <property type="entry name" value="FMN_red"/>
    <property type="match status" value="1"/>
</dbReference>
<dbReference type="InterPro" id="IPR005025">
    <property type="entry name" value="FMN_Rdtase-like_dom"/>
</dbReference>
<evidence type="ECO:0000313" key="4">
    <source>
        <dbReference type="EMBL" id="GAD68001.1"/>
    </source>
</evidence>
<feature type="domain" description="Flavodoxin-like" evidence="3">
    <location>
        <begin position="7"/>
        <end position="182"/>
    </location>
</feature>
<dbReference type="PANTHER" id="PTHR30546:SF23">
    <property type="entry name" value="FLAVOPROTEIN-LIKE PROTEIN YCP4-RELATED"/>
    <property type="match status" value="1"/>
</dbReference>
<dbReference type="SUPFAM" id="SSF52218">
    <property type="entry name" value="Flavoproteins"/>
    <property type="match status" value="1"/>
</dbReference>
<proteinExistence type="predicted"/>
<keyword evidence="5" id="KW-1185">Reference proteome</keyword>
<evidence type="ECO:0000313" key="5">
    <source>
        <dbReference type="Proteomes" id="UP000016570"/>
    </source>
</evidence>
<accession>U2ZJR9</accession>
<dbReference type="GO" id="GO:0016020">
    <property type="term" value="C:membrane"/>
    <property type="evidence" value="ECO:0007669"/>
    <property type="project" value="TreeGrafter"/>
</dbReference>
<comment type="caution">
    <text evidence="4">The sequence shown here is derived from an EMBL/GenBank/DDBJ whole genome shotgun (WGS) entry which is preliminary data.</text>
</comment>
<dbReference type="GO" id="GO:0003955">
    <property type="term" value="F:NAD(P)H dehydrogenase (quinone) activity"/>
    <property type="evidence" value="ECO:0007669"/>
    <property type="project" value="TreeGrafter"/>
</dbReference>
<evidence type="ECO:0000256" key="2">
    <source>
        <dbReference type="ARBA" id="ARBA00022643"/>
    </source>
</evidence>
<dbReference type="PANTHER" id="PTHR30546">
    <property type="entry name" value="FLAVODOXIN-RELATED PROTEIN WRBA-RELATED"/>
    <property type="match status" value="1"/>
</dbReference>
<reference evidence="4 5" key="1">
    <citation type="submission" date="2013-09" db="EMBL/GenBank/DDBJ databases">
        <title>Whole genome shotgun sequence of Vibrio proteolyticus NBRC 13287.</title>
        <authorList>
            <person name="Isaki S."/>
            <person name="Hosoyama A."/>
            <person name="Numata M."/>
            <person name="Hashimoto M."/>
            <person name="Hosoyama Y."/>
            <person name="Tsuchikane K."/>
            <person name="Noguchi M."/>
            <person name="Hirakata S."/>
            <person name="Ichikawa N."/>
            <person name="Ohji S."/>
            <person name="Yamazoe A."/>
            <person name="Fujita N."/>
        </authorList>
    </citation>
    <scope>NUCLEOTIDE SEQUENCE [LARGE SCALE GENOMIC DNA]</scope>
    <source>
        <strain evidence="4 5">NBRC 13287</strain>
    </source>
</reference>
<dbReference type="RefSeq" id="WP_021705972.1">
    <property type="nucleotide sequence ID" value="NZ_BATJ01000010.1"/>
</dbReference>
<gene>
    <name evidence="4" type="primary">wrbA</name>
    <name evidence="4" type="ORF">VPR01S_10_01970</name>
</gene>
<dbReference type="Gene3D" id="3.40.50.360">
    <property type="match status" value="1"/>
</dbReference>
<dbReference type="InterPro" id="IPR008254">
    <property type="entry name" value="Flavodoxin/NO_synth"/>
</dbReference>
<organism evidence="4 5">
    <name type="scientific">Vibrio proteolyticus NBRC 13287</name>
    <dbReference type="NCBI Taxonomy" id="1219065"/>
    <lineage>
        <taxon>Bacteria</taxon>
        <taxon>Pseudomonadati</taxon>
        <taxon>Pseudomonadota</taxon>
        <taxon>Gammaproteobacteria</taxon>
        <taxon>Vibrionales</taxon>
        <taxon>Vibrionaceae</taxon>
        <taxon>Vibrio</taxon>
    </lineage>
</organism>
<dbReference type="Proteomes" id="UP000016570">
    <property type="component" value="Unassembled WGS sequence"/>
</dbReference>
<name>U2ZJR9_VIBPR</name>
<dbReference type="eggNOG" id="COG0655">
    <property type="taxonomic scope" value="Bacteria"/>
</dbReference>
<dbReference type="GO" id="GO:0010181">
    <property type="term" value="F:FMN binding"/>
    <property type="evidence" value="ECO:0007669"/>
    <property type="project" value="InterPro"/>
</dbReference>
<keyword evidence="2" id="KW-0288">FMN</keyword>
<sequence length="201" mass="21489">MNNPPKAAVVYFSQHSMTGLVASHIAEGAASAGCDVELCRIAPDTIVEGRYHNAALFDTLNQCDAIIFGSPTYMGSPSAQFKAFMDASGDCYSNKAWKDKLAGGFTTGGSINGEQQQTLLAFITLACQHGMLWAGLDTSQFTDPSGLNRTGSSLGLVASPDEQGNVHPNDLKTAFYYGQRLAALMMPTAKHGTLFRRKKVE</sequence>
<protein>
    <submittedName>
        <fullName evidence="4">NAD(P)H--quinone oxidoreductase</fullName>
    </submittedName>
</protein>
<dbReference type="PROSITE" id="PS50902">
    <property type="entry name" value="FLAVODOXIN_LIKE"/>
    <property type="match status" value="1"/>
</dbReference>
<evidence type="ECO:0000256" key="1">
    <source>
        <dbReference type="ARBA" id="ARBA00022630"/>
    </source>
</evidence>
<dbReference type="EMBL" id="BATJ01000010">
    <property type="protein sequence ID" value="GAD68001.1"/>
    <property type="molecule type" value="Genomic_DNA"/>
</dbReference>